<dbReference type="PROSITE" id="PS00301">
    <property type="entry name" value="G_TR_1"/>
    <property type="match status" value="1"/>
</dbReference>
<accession>A0A7V2WT59</accession>
<evidence type="ECO:0000313" key="10">
    <source>
        <dbReference type="EMBL" id="HFC46768.1"/>
    </source>
</evidence>
<dbReference type="PANTHER" id="PTHR42854">
    <property type="entry name" value="EUKARYOTIC TRANSLATION INITIATION FACTOR 2 SUBUNIT 3 FAMILY MEMBER"/>
    <property type="match status" value="1"/>
</dbReference>
<feature type="non-terminal residue" evidence="10">
    <location>
        <position position="189"/>
    </location>
</feature>
<dbReference type="Proteomes" id="UP000885797">
    <property type="component" value="Unassembled WGS sequence"/>
</dbReference>
<protein>
    <recommendedName>
        <fullName evidence="2">Selenocysteine-specific elongation factor</fullName>
    </recommendedName>
    <alternativeName>
        <fullName evidence="8">SelB translation factor</fullName>
    </alternativeName>
</protein>
<evidence type="ECO:0000256" key="8">
    <source>
        <dbReference type="ARBA" id="ARBA00031615"/>
    </source>
</evidence>
<dbReference type="InterPro" id="IPR000795">
    <property type="entry name" value="T_Tr_GTP-bd_dom"/>
</dbReference>
<keyword evidence="3" id="KW-0963">Cytoplasm</keyword>
<dbReference type="NCBIfam" id="TIGR00231">
    <property type="entry name" value="small_GTP"/>
    <property type="match status" value="1"/>
</dbReference>
<dbReference type="GO" id="GO:0001514">
    <property type="term" value="P:selenocysteine incorporation"/>
    <property type="evidence" value="ECO:0007669"/>
    <property type="project" value="TreeGrafter"/>
</dbReference>
<dbReference type="GO" id="GO:0005829">
    <property type="term" value="C:cytosol"/>
    <property type="evidence" value="ECO:0007669"/>
    <property type="project" value="TreeGrafter"/>
</dbReference>
<dbReference type="SUPFAM" id="SSF52540">
    <property type="entry name" value="P-loop containing nucleoside triphosphate hydrolases"/>
    <property type="match status" value="1"/>
</dbReference>
<evidence type="ECO:0000256" key="3">
    <source>
        <dbReference type="ARBA" id="ARBA00022490"/>
    </source>
</evidence>
<reference evidence="10" key="1">
    <citation type="journal article" date="2020" name="mSystems">
        <title>Genome- and Community-Level Interaction Insights into Carbon Utilization and Element Cycling Functions of Hydrothermarchaeota in Hydrothermal Sediment.</title>
        <authorList>
            <person name="Zhou Z."/>
            <person name="Liu Y."/>
            <person name="Xu W."/>
            <person name="Pan J."/>
            <person name="Luo Z.H."/>
            <person name="Li M."/>
        </authorList>
    </citation>
    <scope>NUCLEOTIDE SEQUENCE [LARGE SCALE GENOMIC DNA]</scope>
    <source>
        <strain evidence="10">HyVt-503</strain>
    </source>
</reference>
<dbReference type="PANTHER" id="PTHR42854:SF3">
    <property type="entry name" value="EUKARYOTIC TRANSLATION INITIATION FACTOR 2 SUBUNIT 3-RELATED"/>
    <property type="match status" value="1"/>
</dbReference>
<dbReference type="Gene3D" id="3.40.50.300">
    <property type="entry name" value="P-loop containing nucleotide triphosphate hydrolases"/>
    <property type="match status" value="1"/>
</dbReference>
<organism evidence="10">
    <name type="scientific">Dissulfuribacter thermophilus</name>
    <dbReference type="NCBI Taxonomy" id="1156395"/>
    <lineage>
        <taxon>Bacteria</taxon>
        <taxon>Pseudomonadati</taxon>
        <taxon>Thermodesulfobacteriota</taxon>
        <taxon>Dissulfuribacteria</taxon>
        <taxon>Dissulfuribacterales</taxon>
        <taxon>Dissulfuribacteraceae</taxon>
        <taxon>Dissulfuribacter</taxon>
    </lineage>
</organism>
<dbReference type="PRINTS" id="PR00315">
    <property type="entry name" value="ELONGATNFCT"/>
</dbReference>
<comment type="subcellular location">
    <subcellularLocation>
        <location evidence="1">Cytoplasm</location>
    </subcellularLocation>
</comment>
<dbReference type="GO" id="GO:0000049">
    <property type="term" value="F:tRNA binding"/>
    <property type="evidence" value="ECO:0007669"/>
    <property type="project" value="TreeGrafter"/>
</dbReference>
<keyword evidence="5" id="KW-0648">Protein biosynthesis</keyword>
<sequence>MRPHIILGTAGHIDHGKTTLVKALTGVDTDRLKEEKERGITIELGFASLELPSGVHVGIVDVPGHERFVKNMVAGAAGVDVVAMVIAADEGVMPQTREHLEICQLLGVKKGIVVLTKKDMVDEEWLELVKEDVREALRGTFLEEAPIRAVSSTTGEGLDEFLKTLDKIVEDVEPRAPVGPYRLPVDRVF</sequence>
<name>A0A7V2WT59_9BACT</name>
<proteinExistence type="predicted"/>
<evidence type="ECO:0000256" key="6">
    <source>
        <dbReference type="ARBA" id="ARBA00023134"/>
    </source>
</evidence>
<evidence type="ECO:0000256" key="2">
    <source>
        <dbReference type="ARBA" id="ARBA00015953"/>
    </source>
</evidence>
<dbReference type="InterPro" id="IPR050543">
    <property type="entry name" value="eIF2G"/>
</dbReference>
<feature type="domain" description="Tr-type G" evidence="9">
    <location>
        <begin position="2"/>
        <end position="175"/>
    </location>
</feature>
<dbReference type="InterPro" id="IPR031157">
    <property type="entry name" value="G_TR_CS"/>
</dbReference>
<dbReference type="AlphaFoldDB" id="A0A7V2WT59"/>
<dbReference type="GO" id="GO:0016259">
    <property type="term" value="P:selenocysteine metabolic process"/>
    <property type="evidence" value="ECO:0007669"/>
    <property type="project" value="TreeGrafter"/>
</dbReference>
<dbReference type="FunFam" id="3.40.50.300:FF:001064">
    <property type="entry name" value="Selenocysteine-specific translation elongation factor"/>
    <property type="match status" value="1"/>
</dbReference>
<dbReference type="EMBL" id="DRND01000219">
    <property type="protein sequence ID" value="HFC46768.1"/>
    <property type="molecule type" value="Genomic_DNA"/>
</dbReference>
<dbReference type="InterPro" id="IPR027417">
    <property type="entry name" value="P-loop_NTPase"/>
</dbReference>
<comment type="caution">
    <text evidence="10">The sequence shown here is derived from an EMBL/GenBank/DDBJ whole genome shotgun (WGS) entry which is preliminary data.</text>
</comment>
<dbReference type="InterPro" id="IPR005225">
    <property type="entry name" value="Small_GTP-bd"/>
</dbReference>
<dbReference type="CDD" id="cd04171">
    <property type="entry name" value="SelB"/>
    <property type="match status" value="1"/>
</dbReference>
<evidence type="ECO:0000256" key="1">
    <source>
        <dbReference type="ARBA" id="ARBA00004496"/>
    </source>
</evidence>
<dbReference type="GO" id="GO:0005525">
    <property type="term" value="F:GTP binding"/>
    <property type="evidence" value="ECO:0007669"/>
    <property type="project" value="UniProtKB-KW"/>
</dbReference>
<evidence type="ECO:0000256" key="7">
    <source>
        <dbReference type="ARBA" id="ARBA00025526"/>
    </source>
</evidence>
<dbReference type="GO" id="GO:0035368">
    <property type="term" value="F:selenocysteine insertion sequence binding"/>
    <property type="evidence" value="ECO:0007669"/>
    <property type="project" value="TreeGrafter"/>
</dbReference>
<evidence type="ECO:0000256" key="4">
    <source>
        <dbReference type="ARBA" id="ARBA00022741"/>
    </source>
</evidence>
<keyword evidence="6" id="KW-0342">GTP-binding</keyword>
<evidence type="ECO:0000259" key="9">
    <source>
        <dbReference type="PROSITE" id="PS51722"/>
    </source>
</evidence>
<keyword evidence="4" id="KW-0547">Nucleotide-binding</keyword>
<dbReference type="GO" id="GO:0003924">
    <property type="term" value="F:GTPase activity"/>
    <property type="evidence" value="ECO:0007669"/>
    <property type="project" value="InterPro"/>
</dbReference>
<evidence type="ECO:0000256" key="5">
    <source>
        <dbReference type="ARBA" id="ARBA00022917"/>
    </source>
</evidence>
<dbReference type="PROSITE" id="PS51722">
    <property type="entry name" value="G_TR_2"/>
    <property type="match status" value="1"/>
</dbReference>
<dbReference type="Pfam" id="PF00009">
    <property type="entry name" value="GTP_EFTU"/>
    <property type="match status" value="1"/>
</dbReference>
<comment type="function">
    <text evidence="7">Translation factor necessary for the incorporation of selenocysteine into proteins. It probably replaces EF-Tu for the insertion of selenocysteine directed by the UGA codon. SelB binds GTP and GDP.</text>
</comment>
<gene>
    <name evidence="10" type="ORF">ENJ63_02675</name>
</gene>